<dbReference type="Proteomes" id="UP000250257">
    <property type="component" value="Unassembled WGS sequence"/>
</dbReference>
<gene>
    <name evidence="1" type="ORF">NCTC13940_01796</name>
</gene>
<organism evidence="1 2">
    <name type="scientific">Listeria fleischmannii subsp. fleischmannii</name>
    <dbReference type="NCBI Taxonomy" id="1671902"/>
    <lineage>
        <taxon>Bacteria</taxon>
        <taxon>Bacillati</taxon>
        <taxon>Bacillota</taxon>
        <taxon>Bacilli</taxon>
        <taxon>Bacillales</taxon>
        <taxon>Listeriaceae</taxon>
        <taxon>Listeria</taxon>
    </lineage>
</organism>
<dbReference type="EMBL" id="UAWT01000021">
    <property type="protein sequence ID" value="SQC70125.1"/>
    <property type="molecule type" value="Genomic_DNA"/>
</dbReference>
<name>A0A2X3HHG8_9LIST</name>
<evidence type="ECO:0000313" key="2">
    <source>
        <dbReference type="Proteomes" id="UP000250257"/>
    </source>
</evidence>
<sequence>MNKDIATPIRTTEILKKYGFYLRKVWVKIS</sequence>
<accession>A0A2X3HHG8</accession>
<proteinExistence type="predicted"/>
<evidence type="ECO:0000313" key="1">
    <source>
        <dbReference type="EMBL" id="SQC70125.1"/>
    </source>
</evidence>
<reference evidence="1 2" key="1">
    <citation type="submission" date="2018-06" db="EMBL/GenBank/DDBJ databases">
        <authorList>
            <consortium name="Pathogen Informatics"/>
            <person name="Doyle S."/>
        </authorList>
    </citation>
    <scope>NUCLEOTIDE SEQUENCE [LARGE SCALE GENOMIC DNA]</scope>
    <source>
        <strain evidence="1 2">NCTC13940</strain>
    </source>
</reference>
<protein>
    <submittedName>
        <fullName evidence="1">Uncharacterized protein</fullName>
    </submittedName>
</protein>
<dbReference type="AlphaFoldDB" id="A0A2X3HHG8"/>